<dbReference type="CDD" id="cd05379">
    <property type="entry name" value="CAP_bacterial"/>
    <property type="match status" value="1"/>
</dbReference>
<dbReference type="Pfam" id="PF00188">
    <property type="entry name" value="CAP"/>
    <property type="match status" value="1"/>
</dbReference>
<dbReference type="Gene3D" id="3.40.33.10">
    <property type="entry name" value="CAP"/>
    <property type="match status" value="1"/>
</dbReference>
<name>A0A4Z0R1L4_9FIRM</name>
<evidence type="ECO:0000259" key="1">
    <source>
        <dbReference type="Pfam" id="PF00188"/>
    </source>
</evidence>
<dbReference type="SUPFAM" id="SSF55797">
    <property type="entry name" value="PR-1-like"/>
    <property type="match status" value="1"/>
</dbReference>
<dbReference type="PANTHER" id="PTHR31157">
    <property type="entry name" value="SCP DOMAIN-CONTAINING PROTEIN"/>
    <property type="match status" value="1"/>
</dbReference>
<evidence type="ECO:0000313" key="3">
    <source>
        <dbReference type="Proteomes" id="UP000298460"/>
    </source>
</evidence>
<accession>A0A4Z0R1L4</accession>
<dbReference type="PANTHER" id="PTHR31157:SF1">
    <property type="entry name" value="SCP DOMAIN-CONTAINING PROTEIN"/>
    <property type="match status" value="1"/>
</dbReference>
<gene>
    <name evidence="2" type="ORF">E4K67_21015</name>
</gene>
<dbReference type="InterPro" id="IPR035940">
    <property type="entry name" value="CAP_sf"/>
</dbReference>
<proteinExistence type="predicted"/>
<organism evidence="2 3">
    <name type="scientific">Desulfosporosinus fructosivorans</name>
    <dbReference type="NCBI Taxonomy" id="2018669"/>
    <lineage>
        <taxon>Bacteria</taxon>
        <taxon>Bacillati</taxon>
        <taxon>Bacillota</taxon>
        <taxon>Clostridia</taxon>
        <taxon>Eubacteriales</taxon>
        <taxon>Desulfitobacteriaceae</taxon>
        <taxon>Desulfosporosinus</taxon>
    </lineage>
</organism>
<reference evidence="2 3" key="1">
    <citation type="submission" date="2019-03" db="EMBL/GenBank/DDBJ databases">
        <title>Draft Genome Sequence of Desulfosporosinus fructosivorans Strain 63.6F, Isolated from Marine Sediment in the Baltic Sea.</title>
        <authorList>
            <person name="Hausmann B."/>
            <person name="Vandieken V."/>
            <person name="Pjevac P."/>
            <person name="Schreck K."/>
            <person name="Herbold C.W."/>
            <person name="Loy A."/>
        </authorList>
    </citation>
    <scope>NUCLEOTIDE SEQUENCE [LARGE SCALE GENOMIC DNA]</scope>
    <source>
        <strain evidence="2 3">63.6F</strain>
    </source>
</reference>
<comment type="caution">
    <text evidence="2">The sequence shown here is derived from an EMBL/GenBank/DDBJ whole genome shotgun (WGS) entry which is preliminary data.</text>
</comment>
<dbReference type="AlphaFoldDB" id="A0A4Z0R1L4"/>
<evidence type="ECO:0000313" key="2">
    <source>
        <dbReference type="EMBL" id="TGE36409.1"/>
    </source>
</evidence>
<dbReference type="Proteomes" id="UP000298460">
    <property type="component" value="Unassembled WGS sequence"/>
</dbReference>
<dbReference type="EMBL" id="SPQQ01000008">
    <property type="protein sequence ID" value="TGE36409.1"/>
    <property type="molecule type" value="Genomic_DNA"/>
</dbReference>
<keyword evidence="3" id="KW-1185">Reference proteome</keyword>
<protein>
    <submittedName>
        <fullName evidence="2">CAP domain-containing protein</fullName>
    </submittedName>
</protein>
<feature type="domain" description="SCP" evidence="1">
    <location>
        <begin position="76"/>
        <end position="199"/>
    </location>
</feature>
<dbReference type="InterPro" id="IPR014044">
    <property type="entry name" value="CAP_dom"/>
</dbReference>
<sequence length="345" mass="38015">MTVPKHIIWVISLNLLILNLGCNKIWPIPNNDTPSQTQNEPNAAQTPQGLIGLPLPLSSISKATQADITQVEQIVVELINDDRRQVGLPLVSWDETAAKSARQHVLEEANNGYISHWGLDGEKPQRRYTLAGGLDAVEENESVTLWLEGGFQGVSKEQLKTIVAEHQSAMVNELPPNDGHRQNILDPHHTGVGIAIDVGKFGVAMAQEFTNHYSVIDPLPSSATPGSTVTLKGRINKGYQIKGIYGVWEPLPLPTTREQLMQTHSYADPSWDNLHFYAKPQGKGYYISTPLGKVSVQNLNVDNLGNFSISVPLYNSHSLDYITVEIAPDTNPKDTFYAAQFVIKL</sequence>